<protein>
    <recommendedName>
        <fullName evidence="4">Apple domain-containing protein</fullName>
    </recommendedName>
</protein>
<feature type="region of interest" description="Disordered" evidence="1">
    <location>
        <begin position="160"/>
        <end position="195"/>
    </location>
</feature>
<dbReference type="Proteomes" id="UP001360953">
    <property type="component" value="Unassembled WGS sequence"/>
</dbReference>
<organism evidence="2 3">
    <name type="scientific">Phyllosticta citribraziliensis</name>
    <dbReference type="NCBI Taxonomy" id="989973"/>
    <lineage>
        <taxon>Eukaryota</taxon>
        <taxon>Fungi</taxon>
        <taxon>Dikarya</taxon>
        <taxon>Ascomycota</taxon>
        <taxon>Pezizomycotina</taxon>
        <taxon>Dothideomycetes</taxon>
        <taxon>Dothideomycetes incertae sedis</taxon>
        <taxon>Botryosphaeriales</taxon>
        <taxon>Phyllostictaceae</taxon>
        <taxon>Phyllosticta</taxon>
    </lineage>
</organism>
<feature type="region of interest" description="Disordered" evidence="1">
    <location>
        <begin position="1010"/>
        <end position="1030"/>
    </location>
</feature>
<evidence type="ECO:0000256" key="1">
    <source>
        <dbReference type="SAM" id="MobiDB-lite"/>
    </source>
</evidence>
<feature type="compositionally biased region" description="Polar residues" evidence="1">
    <location>
        <begin position="383"/>
        <end position="392"/>
    </location>
</feature>
<feature type="compositionally biased region" description="Polar residues" evidence="1">
    <location>
        <begin position="345"/>
        <end position="354"/>
    </location>
</feature>
<feature type="compositionally biased region" description="Basic residues" evidence="1">
    <location>
        <begin position="332"/>
        <end position="342"/>
    </location>
</feature>
<gene>
    <name evidence="2" type="ORF">J3D65DRAFT_658162</name>
</gene>
<reference evidence="2 3" key="1">
    <citation type="submission" date="2024-04" db="EMBL/GenBank/DDBJ databases">
        <title>Phyllosticta paracitricarpa is synonymous to the EU quarantine fungus P. citricarpa based on phylogenomic analyses.</title>
        <authorList>
            <consortium name="Lawrence Berkeley National Laboratory"/>
            <person name="Van ingen-buijs V.A."/>
            <person name="Van westerhoven A.C."/>
            <person name="Haridas S."/>
            <person name="Skiadas P."/>
            <person name="Martin F."/>
            <person name="Groenewald J.Z."/>
            <person name="Crous P.W."/>
            <person name="Seidl M.F."/>
        </authorList>
    </citation>
    <scope>NUCLEOTIDE SEQUENCE [LARGE SCALE GENOMIC DNA]</scope>
    <source>
        <strain evidence="2 3">CPC 17464</strain>
    </source>
</reference>
<feature type="region of interest" description="Disordered" evidence="1">
    <location>
        <begin position="466"/>
        <end position="487"/>
    </location>
</feature>
<feature type="compositionally biased region" description="Basic residues" evidence="1">
    <location>
        <begin position="756"/>
        <end position="768"/>
    </location>
</feature>
<dbReference type="EMBL" id="JBBPEH010000005">
    <property type="protein sequence ID" value="KAK7538719.1"/>
    <property type="molecule type" value="Genomic_DNA"/>
</dbReference>
<feature type="region of interest" description="Disordered" evidence="1">
    <location>
        <begin position="426"/>
        <end position="447"/>
    </location>
</feature>
<feature type="region of interest" description="Disordered" evidence="1">
    <location>
        <begin position="309"/>
        <end position="408"/>
    </location>
</feature>
<keyword evidence="3" id="KW-1185">Reference proteome</keyword>
<feature type="compositionally biased region" description="Low complexity" evidence="1">
    <location>
        <begin position="163"/>
        <end position="193"/>
    </location>
</feature>
<feature type="region of interest" description="Disordered" evidence="1">
    <location>
        <begin position="756"/>
        <end position="777"/>
    </location>
</feature>
<name>A0ABR1LU60_9PEZI</name>
<feature type="compositionally biased region" description="Basic residues" evidence="1">
    <location>
        <begin position="370"/>
        <end position="380"/>
    </location>
</feature>
<comment type="caution">
    <text evidence="2">The sequence shown here is derived from an EMBL/GenBank/DDBJ whole genome shotgun (WGS) entry which is preliminary data.</text>
</comment>
<sequence>METRYGIKLFCHWSRLRFFVIHVRLGCQHRGLLSDSFVSTTYAPAPCAPCVLADTSHSRSSSSSSIAHDQTRHSSRSIFSVVSAIDRTLAVIRRPTYPHTSKSRHPARTSLSANHFTTAPSPRSPALSTTARIYQGIPDHVHLTSAVSLSIEWRSHHLNAAQSTTPASTKSTTPASTKSLKITSTSHPPSTSTLVGSHIAPTRIWQPSAPRNMSGNMINSLTSYTVFDENGNYECLEEPYIFPQKDHELRQHGYDVAIFRELHEYVYTGECQVADCVLGHEDEMKTRADAEEAIRVKALKDEAVLKREREARARPAPKVSSQWEDVKEYLGSRRRSTPKRKPNTVAASRSTTPRRAQKARNVVTHDSPKKSPKKSARKKTSPNSTLASTTKQPHSHVSVEAEVSDAGSQAIKSPVILVNEGTKRELGNGTGTVDSHPSHLAEVSDTGSQAIESSVILVDEGTKKELGNGTGTVDSHPSHLAEVSDTGSQAIESSVILVDEGTKKELGNGTGTVDSHPSHLAEVSDTGSQAIESSVILVDEGTKKELGDGTGTVDSHPSHSAEDATAATVIDAAHKGAYFPIVTKEAKEKLSGHASRVEEETTLAPFNTEQSTESCNAVNPQGDISQTHSATLKRKRSESESESTAEKRLKQGHSAPQVAPSQVVDGPCNIDTTHYMRPRNDTPSDASFHTVDDADTTHEQTEPRGWIRGFLSIYLVCTYPPPTYTHLIDVGIQKFSILRVCFELCRHGSHWIYHPRSSHSRNGRRRHSNGQATTGISNSLSSFVTGIGASTTEISSLPSNSFSTSQSLTGSITSISGSSTSSGLTGFFSSTASQTESISEISSASSLQSDASLTSSGLSITTSPGSASSVSGSGFPTFSVTSGPGVNGTNSTGAPFTSSIPTSSISSLETGSASLPSGSITSGLGGTTISGSTSSLPFSSSEISSGLASVATSNSLPFSLSTSSDLSASTGISSFVSGNFSFTGSPTGVSTQSFSSSAISSSLSGSETASGISNSLSGSQSTTGGNSVSTGLGGNGTASFTGLPSQSASVSGISNSLSVSQTASTGLGGNGTASFTGLPSQSASVSGASNSLSVSQTASTGLGGNGTASFTGLPSQSTSISGASNSLSTSQTASGITGLSSVGSVSFTGVPSQSASDSGVSSPLSASGSISGSLSATTAASLTASGSGLVPTGSSSLSTGLGGNSSVSITTGSITATSQGRPVMSTATGPTYTTPLPALVNARRLYAPAATQPCFPPTNYTGASFGRFTGVNDTVSGRAACEGACTELGNCFDVYYIHYTGDATNPQGYYDCYYGGTNPEDVECGNCTIPMRVRRQIRGGSSIRGRHVVGAPDSGRAFNADRILQKMGIKAPGLEKRQNPEIDYDSPNACVRVPDSAEYALRIIPSGDSTVTAPATTAPPSIITSRITDLVTVTTTQTITITSTLTTGGTTIITTIITTVCSTGTVLSGTTSWTSSTPASISATATASATLSNGSAAVSNSVSSSAGGGSFTALPLSSTTASVCPTDAITSVETVWVTPSRTAVPRMFRAIAV</sequence>
<evidence type="ECO:0000313" key="2">
    <source>
        <dbReference type="EMBL" id="KAK7538719.1"/>
    </source>
</evidence>
<proteinExistence type="predicted"/>
<dbReference type="RefSeq" id="XP_066656406.1">
    <property type="nucleotide sequence ID" value="XM_066802538.1"/>
</dbReference>
<feature type="compositionally biased region" description="Basic and acidic residues" evidence="1">
    <location>
        <begin position="690"/>
        <end position="700"/>
    </location>
</feature>
<dbReference type="GeneID" id="92035444"/>
<feature type="compositionally biased region" description="Polar residues" evidence="1">
    <location>
        <begin position="604"/>
        <end position="630"/>
    </location>
</feature>
<feature type="region of interest" description="Disordered" evidence="1">
    <location>
        <begin position="590"/>
        <end position="700"/>
    </location>
</feature>
<feature type="region of interest" description="Disordered" evidence="1">
    <location>
        <begin position="506"/>
        <end position="527"/>
    </location>
</feature>
<accession>A0ABR1LU60</accession>
<evidence type="ECO:0008006" key="4">
    <source>
        <dbReference type="Google" id="ProtNLM"/>
    </source>
</evidence>
<feature type="compositionally biased region" description="Basic and acidic residues" evidence="1">
    <location>
        <begin position="590"/>
        <end position="599"/>
    </location>
</feature>
<evidence type="ECO:0000313" key="3">
    <source>
        <dbReference type="Proteomes" id="UP001360953"/>
    </source>
</evidence>